<evidence type="ECO:0000259" key="11">
    <source>
        <dbReference type="Pfam" id="PF18291"/>
    </source>
</evidence>
<sequence length="156" mass="17297">MSIKYKMYQLKNSSSSRNGYWYARAAHTGTIETKQLASRISDRCTVTEADILAVISALVNEMSYNLKNGMRVKLDGFGAFKIAIRSTGVKEVKDFSVAKNIKRPHVIFQPETRVGADKVRVKKFVTGLKVEELDKYAGAPKPKKGEDSTGGEQAHP</sequence>
<dbReference type="PANTHER" id="PTHR33175:SF13">
    <property type="entry name" value="HISTONE-LIKE PROTEIN"/>
    <property type="match status" value="1"/>
</dbReference>
<dbReference type="Gene3D" id="4.10.520.10">
    <property type="entry name" value="IHF-like DNA-binding proteins"/>
    <property type="match status" value="1"/>
</dbReference>
<dbReference type="EMBL" id="AP014598">
    <property type="protein sequence ID" value="BAU18945.1"/>
    <property type="molecule type" value="Genomic_DNA"/>
</dbReference>
<evidence type="ECO:0000256" key="10">
    <source>
        <dbReference type="ARBA" id="ARBA00046140"/>
    </source>
</evidence>
<keyword evidence="7" id="KW-0238">DNA-binding</keyword>
<keyword evidence="6" id="KW-0426">Late protein</keyword>
<accession>A0A0T7APD9</accession>
<evidence type="ECO:0000256" key="4">
    <source>
        <dbReference type="ARBA" id="ARBA00016145"/>
    </source>
</evidence>
<dbReference type="STRING" id="28131.BWX40_10065"/>
<dbReference type="Pfam" id="PF18291">
    <property type="entry name" value="HU-HIG"/>
    <property type="match status" value="1"/>
</dbReference>
<evidence type="ECO:0000256" key="9">
    <source>
        <dbReference type="ARBA" id="ARBA00033227"/>
    </source>
</evidence>
<proteinExistence type="inferred from homology"/>
<dbReference type="AlphaFoldDB" id="A0A0T7APD9"/>
<feature type="domain" description="HU" evidence="11">
    <location>
        <begin position="1"/>
        <end position="114"/>
    </location>
</feature>
<dbReference type="InterPro" id="IPR010992">
    <property type="entry name" value="IHF-like_DNA-bd_dom_sf"/>
</dbReference>
<evidence type="ECO:0000313" key="12">
    <source>
        <dbReference type="EMBL" id="BAU18945.1"/>
    </source>
</evidence>
<organism evidence="12 13">
    <name type="scientific">Prevotella intermedia</name>
    <dbReference type="NCBI Taxonomy" id="28131"/>
    <lineage>
        <taxon>Bacteria</taxon>
        <taxon>Pseudomonadati</taxon>
        <taxon>Bacteroidota</taxon>
        <taxon>Bacteroidia</taxon>
        <taxon>Bacteroidales</taxon>
        <taxon>Prevotellaceae</taxon>
        <taxon>Prevotella</taxon>
    </lineage>
</organism>
<dbReference type="PANTHER" id="PTHR33175">
    <property type="entry name" value="DNA-BINDING PROTEIN HU"/>
    <property type="match status" value="1"/>
</dbReference>
<gene>
    <name evidence="12" type="ORF">PIOMA14_II_0440</name>
</gene>
<dbReference type="InterPro" id="IPR005902">
    <property type="entry name" value="HU_DNA-bd_put"/>
</dbReference>
<reference evidence="12 13" key="1">
    <citation type="journal article" date="2016" name="DNA Res.">
        <title>The complete genome sequencing of Prevotella intermedia strain OMA14 and a subsequent fine-scale, intra-species genomic comparison reveal an unusual amplification of conjugative and mobile transposons and identify a novel Prevotella-lineage-specific repeat.</title>
        <authorList>
            <person name="Naito M."/>
            <person name="Ogura Y."/>
            <person name="Itoh T."/>
            <person name="Shoji M."/>
            <person name="Okamoto M."/>
            <person name="Hayashi T."/>
            <person name="Nakayama K."/>
        </authorList>
    </citation>
    <scope>NUCLEOTIDE SEQUENCE [LARGE SCALE GENOMIC DNA]</scope>
    <source>
        <strain evidence="12 13">OMA14</strain>
    </source>
</reference>
<keyword evidence="5" id="KW-0235">DNA replication</keyword>
<evidence type="ECO:0000256" key="1">
    <source>
        <dbReference type="ARBA" id="ARBA00004328"/>
    </source>
</evidence>
<comment type="similarity">
    <text evidence="2">Belongs to the bacterial histone-like protein family.</text>
</comment>
<dbReference type="InterPro" id="IPR000119">
    <property type="entry name" value="Hist_DNA-bd"/>
</dbReference>
<evidence type="ECO:0000256" key="5">
    <source>
        <dbReference type="ARBA" id="ARBA00022705"/>
    </source>
</evidence>
<dbReference type="SUPFAM" id="SSF47729">
    <property type="entry name" value="IHF-like DNA-binding proteins"/>
    <property type="match status" value="1"/>
</dbReference>
<evidence type="ECO:0000256" key="8">
    <source>
        <dbReference type="ARBA" id="ARBA00033120"/>
    </source>
</evidence>
<comment type="function">
    <text evidence="10">DNA-binding protein that plays a critical role in nucleoid compaction, genome replication and DNA replication and transcription. Binds to both ssDNA and dsDNA with a binding site covering about 15 nucleotides. Displays DNA-supercoiling activity only when associated with the viral DNA topoisomerase 2.</text>
</comment>
<dbReference type="GO" id="GO:0006260">
    <property type="term" value="P:DNA replication"/>
    <property type="evidence" value="ECO:0007669"/>
    <property type="project" value="UniProtKB-KW"/>
</dbReference>
<evidence type="ECO:0000313" key="13">
    <source>
        <dbReference type="Proteomes" id="UP000217431"/>
    </source>
</evidence>
<evidence type="ECO:0000256" key="7">
    <source>
        <dbReference type="ARBA" id="ARBA00023125"/>
    </source>
</evidence>
<dbReference type="GO" id="GO:0003677">
    <property type="term" value="F:DNA binding"/>
    <property type="evidence" value="ECO:0007669"/>
    <property type="project" value="UniProtKB-KW"/>
</dbReference>
<dbReference type="Proteomes" id="UP000217431">
    <property type="component" value="Chromosome II"/>
</dbReference>
<evidence type="ECO:0000256" key="6">
    <source>
        <dbReference type="ARBA" id="ARBA00022921"/>
    </source>
</evidence>
<dbReference type="RefSeq" id="WP_014708728.1">
    <property type="nucleotide sequence ID" value="NZ_AP014598.1"/>
</dbReference>
<evidence type="ECO:0000256" key="3">
    <source>
        <dbReference type="ARBA" id="ARBA00011738"/>
    </source>
</evidence>
<dbReference type="NCBIfam" id="TIGR01201">
    <property type="entry name" value="HU_rel"/>
    <property type="match status" value="1"/>
</dbReference>
<comment type="subcellular location">
    <subcellularLocation>
        <location evidence="1">Virion</location>
    </subcellularLocation>
</comment>
<comment type="subunit">
    <text evidence="3">Homodimer.</text>
</comment>
<dbReference type="InterPro" id="IPR041607">
    <property type="entry name" value="HU-HIG"/>
</dbReference>
<name>A0A0T7APD9_PREIN</name>
<evidence type="ECO:0000256" key="2">
    <source>
        <dbReference type="ARBA" id="ARBA00010529"/>
    </source>
</evidence>
<dbReference type="GO" id="GO:0005829">
    <property type="term" value="C:cytosol"/>
    <property type="evidence" value="ECO:0007669"/>
    <property type="project" value="TreeGrafter"/>
</dbReference>
<dbReference type="OMA" id="GYWYARA"/>
<dbReference type="GO" id="GO:0030527">
    <property type="term" value="F:structural constituent of chromatin"/>
    <property type="evidence" value="ECO:0007669"/>
    <property type="project" value="InterPro"/>
</dbReference>
<protein>
    <recommendedName>
        <fullName evidence="4">Viral histone-like protein</fullName>
    </recommendedName>
    <alternativeName>
        <fullName evidence="9">DNA-binding protein pA104R</fullName>
    </alternativeName>
    <alternativeName>
        <fullName evidence="8">pA104R</fullName>
    </alternativeName>
</protein>